<evidence type="ECO:0000313" key="3">
    <source>
        <dbReference type="Proteomes" id="UP001500665"/>
    </source>
</evidence>
<dbReference type="Pfam" id="PF14028">
    <property type="entry name" value="Lant_dehydr_C"/>
    <property type="match status" value="1"/>
</dbReference>
<sequence>MPADHLISTAELVTAVRAILVGADPASTAAHYGADPADLDDAVAAYHAAGTAALEQRANDGWFQVKVEPANWAAAEKLAAFSFGPRLDELTSAGAITGWWFLRKYPCWRLRFHRADPQPVTEVLEELTAAGVLTGWRTSLYEPETTAFGGPTAMGIIHDLFCDDSTGALAYLRQPTPVIGRRELSLLLLSGLFHAAGLDGFERGEVFARTAHLRPSPDPIALASLIENMRTFLSITNPASSPLFSTEGDAAHSAGWLAAYTAAGHRLRAAADQGRLERGLRAILTHLVIFHWNRLGLSADRQGILASAAAAALLPPD</sequence>
<proteinExistence type="predicted"/>
<organism evidence="2 3">
    <name type="scientific">Actinocorallia libanotica</name>
    <dbReference type="NCBI Taxonomy" id="46162"/>
    <lineage>
        <taxon>Bacteria</taxon>
        <taxon>Bacillati</taxon>
        <taxon>Actinomycetota</taxon>
        <taxon>Actinomycetes</taxon>
        <taxon>Streptosporangiales</taxon>
        <taxon>Thermomonosporaceae</taxon>
        <taxon>Actinocorallia</taxon>
    </lineage>
</organism>
<reference evidence="3" key="1">
    <citation type="journal article" date="2019" name="Int. J. Syst. Evol. Microbiol.">
        <title>The Global Catalogue of Microorganisms (GCM) 10K type strain sequencing project: providing services to taxonomists for standard genome sequencing and annotation.</title>
        <authorList>
            <consortium name="The Broad Institute Genomics Platform"/>
            <consortium name="The Broad Institute Genome Sequencing Center for Infectious Disease"/>
            <person name="Wu L."/>
            <person name="Ma J."/>
        </authorList>
    </citation>
    <scope>NUCLEOTIDE SEQUENCE [LARGE SCALE GENOMIC DNA]</scope>
    <source>
        <strain evidence="3">JCM 10696</strain>
    </source>
</reference>
<protein>
    <recommendedName>
        <fullName evidence="1">Thiopeptide-type bacteriocin biosynthesis domain-containing protein</fullName>
    </recommendedName>
</protein>
<comment type="caution">
    <text evidence="2">The sequence shown here is derived from an EMBL/GenBank/DDBJ whole genome shotgun (WGS) entry which is preliminary data.</text>
</comment>
<evidence type="ECO:0000259" key="1">
    <source>
        <dbReference type="Pfam" id="PF14028"/>
    </source>
</evidence>
<dbReference type="RefSeq" id="WP_344242568.1">
    <property type="nucleotide sequence ID" value="NZ_BAAAHH010000017.1"/>
</dbReference>
<dbReference type="EMBL" id="BAAAHH010000017">
    <property type="protein sequence ID" value="GAA0956173.1"/>
    <property type="molecule type" value="Genomic_DNA"/>
</dbReference>
<keyword evidence="3" id="KW-1185">Reference proteome</keyword>
<gene>
    <name evidence="2" type="ORF">GCM10009550_41900</name>
</gene>
<accession>A0ABP4BWY6</accession>
<dbReference type="Proteomes" id="UP001500665">
    <property type="component" value="Unassembled WGS sequence"/>
</dbReference>
<evidence type="ECO:0000313" key="2">
    <source>
        <dbReference type="EMBL" id="GAA0956173.1"/>
    </source>
</evidence>
<feature type="domain" description="Thiopeptide-type bacteriocin biosynthesis" evidence="1">
    <location>
        <begin position="62"/>
        <end position="312"/>
    </location>
</feature>
<dbReference type="NCBIfam" id="TIGR03891">
    <property type="entry name" value="thiopep_ocin"/>
    <property type="match status" value="1"/>
</dbReference>
<dbReference type="InterPro" id="IPR023809">
    <property type="entry name" value="Thiopep_bacteriocin_synth_dom"/>
</dbReference>
<name>A0ABP4BWY6_9ACTN</name>